<keyword evidence="4" id="KW-1185">Reference proteome</keyword>
<proteinExistence type="predicted"/>
<evidence type="ECO:0000313" key="2">
    <source>
        <dbReference type="EMBL" id="KAF0714093.1"/>
    </source>
</evidence>
<name>A0A485KGF1_9STRA</name>
<dbReference type="OrthoDB" id="68349at2759"/>
<protein>
    <submittedName>
        <fullName evidence="3">Aste57867_4048 protein</fullName>
    </submittedName>
</protein>
<organism evidence="3 4">
    <name type="scientific">Aphanomyces stellatus</name>
    <dbReference type="NCBI Taxonomy" id="120398"/>
    <lineage>
        <taxon>Eukaryota</taxon>
        <taxon>Sar</taxon>
        <taxon>Stramenopiles</taxon>
        <taxon>Oomycota</taxon>
        <taxon>Saprolegniomycetes</taxon>
        <taxon>Saprolegniales</taxon>
        <taxon>Verrucalvaceae</taxon>
        <taxon>Aphanomyces</taxon>
    </lineage>
</organism>
<reference evidence="3 4" key="1">
    <citation type="submission" date="2019-03" db="EMBL/GenBank/DDBJ databases">
        <authorList>
            <person name="Gaulin E."/>
            <person name="Dumas B."/>
        </authorList>
    </citation>
    <scope>NUCLEOTIDE SEQUENCE [LARGE SCALE GENOMIC DNA]</scope>
    <source>
        <strain evidence="3">CBS 568.67</strain>
    </source>
</reference>
<reference evidence="2" key="2">
    <citation type="submission" date="2019-06" db="EMBL/GenBank/DDBJ databases">
        <title>Genomics analysis of Aphanomyces spp. identifies a new class of oomycete effector associated with host adaptation.</title>
        <authorList>
            <person name="Gaulin E."/>
        </authorList>
    </citation>
    <scope>NUCLEOTIDE SEQUENCE</scope>
    <source>
        <strain evidence="2">CBS 578.67</strain>
    </source>
</reference>
<evidence type="ECO:0000256" key="1">
    <source>
        <dbReference type="SAM" id="MobiDB-lite"/>
    </source>
</evidence>
<dbReference type="Proteomes" id="UP000332933">
    <property type="component" value="Unassembled WGS sequence"/>
</dbReference>
<evidence type="ECO:0000313" key="4">
    <source>
        <dbReference type="Proteomes" id="UP000332933"/>
    </source>
</evidence>
<dbReference type="EMBL" id="VJMH01000866">
    <property type="protein sequence ID" value="KAF0714093.1"/>
    <property type="molecule type" value="Genomic_DNA"/>
</dbReference>
<sequence>MAAPSFRLLFKMAANTLCRRMPSPSTQAVSATRIEERERRVYKDAHAAQFAKIRHFPALSQVNSSGDNVILLQDTKNTDPVLSATQARMERIQSRIHAPDTFQALLGPKSMLQEFRHAVLCKHSNARASRADDDDDASPNDQTTSPRHRFDRPPKPVFNTGNPSEAKTRIARPRDYDYPTGIHSRDERVIAAPQQERIAEANVLHNKAMWAATNANSAKKAIQVDQFMNSPLPNAVPLDRKYVKQLVRLHAGGGAARLDEALASGRRPT</sequence>
<gene>
    <name evidence="3" type="primary">Aste57867_4048</name>
    <name evidence="2" type="ORF">As57867_004037</name>
    <name evidence="3" type="ORF">ASTE57867_4048</name>
</gene>
<evidence type="ECO:0000313" key="3">
    <source>
        <dbReference type="EMBL" id="VFT81182.1"/>
    </source>
</evidence>
<dbReference type="EMBL" id="CAADRA010000866">
    <property type="protein sequence ID" value="VFT81182.1"/>
    <property type="molecule type" value="Genomic_DNA"/>
</dbReference>
<dbReference type="AlphaFoldDB" id="A0A485KGF1"/>
<accession>A0A485KGF1</accession>
<feature type="region of interest" description="Disordered" evidence="1">
    <location>
        <begin position="127"/>
        <end position="166"/>
    </location>
</feature>